<dbReference type="EMBL" id="QRBI01000105">
    <property type="protein sequence ID" value="RMC13964.1"/>
    <property type="molecule type" value="Genomic_DNA"/>
</dbReference>
<dbReference type="STRING" id="333673.A0A3M0KRJ0"/>
<evidence type="ECO:0000313" key="1">
    <source>
        <dbReference type="EMBL" id="RMC13964.1"/>
    </source>
</evidence>
<name>A0A3M0KRJ0_HIRRU</name>
<gene>
    <name evidence="1" type="ORF">DUI87_09048</name>
</gene>
<dbReference type="AlphaFoldDB" id="A0A3M0KRJ0"/>
<keyword evidence="2" id="KW-1185">Reference proteome</keyword>
<sequence length="172" mass="19522">MLWLSSERKVVNVCHYSPHCLPWTSPVMEVTQLKVEKEPLLRTTAVGKAQVPLLLVLSCTSNSVASRTGAGIVPLYPALVRPCLSCCVQFWTPHYKKDIEGLEHVQRRAVELGNGLEHRSCEEWLKELEKRRPRLDHMAVYNNLRGECSRVGISLIPLVISDRMRGNCLKLH</sequence>
<organism evidence="1 2">
    <name type="scientific">Hirundo rustica rustica</name>
    <dbReference type="NCBI Taxonomy" id="333673"/>
    <lineage>
        <taxon>Eukaryota</taxon>
        <taxon>Metazoa</taxon>
        <taxon>Chordata</taxon>
        <taxon>Craniata</taxon>
        <taxon>Vertebrata</taxon>
        <taxon>Euteleostomi</taxon>
        <taxon>Archelosauria</taxon>
        <taxon>Archosauria</taxon>
        <taxon>Dinosauria</taxon>
        <taxon>Saurischia</taxon>
        <taxon>Theropoda</taxon>
        <taxon>Coelurosauria</taxon>
        <taxon>Aves</taxon>
        <taxon>Neognathae</taxon>
        <taxon>Neoaves</taxon>
        <taxon>Telluraves</taxon>
        <taxon>Australaves</taxon>
        <taxon>Passeriformes</taxon>
        <taxon>Sylvioidea</taxon>
        <taxon>Hirundinidae</taxon>
        <taxon>Hirundo</taxon>
    </lineage>
</organism>
<dbReference type="Proteomes" id="UP000269221">
    <property type="component" value="Unassembled WGS sequence"/>
</dbReference>
<reference evidence="1 2" key="1">
    <citation type="submission" date="2018-07" db="EMBL/GenBank/DDBJ databases">
        <title>A high quality draft genome assembly of the barn swallow (H. rustica rustica).</title>
        <authorList>
            <person name="Formenti G."/>
            <person name="Chiara M."/>
            <person name="Poveda L."/>
            <person name="Francoijs K.-J."/>
            <person name="Bonisoli-Alquati A."/>
            <person name="Canova L."/>
            <person name="Gianfranceschi L."/>
            <person name="Horner D.S."/>
            <person name="Saino N."/>
        </authorList>
    </citation>
    <scope>NUCLEOTIDE SEQUENCE [LARGE SCALE GENOMIC DNA]</scope>
    <source>
        <strain evidence="1">Chelidonia</strain>
        <tissue evidence="1">Blood</tissue>
    </source>
</reference>
<accession>A0A3M0KRJ0</accession>
<dbReference type="OrthoDB" id="276744at2759"/>
<comment type="caution">
    <text evidence="1">The sequence shown here is derived from an EMBL/GenBank/DDBJ whole genome shotgun (WGS) entry which is preliminary data.</text>
</comment>
<protein>
    <submittedName>
        <fullName evidence="1">Uncharacterized protein</fullName>
    </submittedName>
</protein>
<proteinExistence type="predicted"/>
<evidence type="ECO:0000313" key="2">
    <source>
        <dbReference type="Proteomes" id="UP000269221"/>
    </source>
</evidence>